<dbReference type="OrthoDB" id="2110614at2"/>
<dbReference type="RefSeq" id="WP_053995299.1">
    <property type="nucleotide sequence ID" value="NZ_CP065643.1"/>
</dbReference>
<comment type="caution">
    <text evidence="1">The sequence shown here is derived from an EMBL/GenBank/DDBJ whole genome shotgun (WGS) entry which is preliminary data.</text>
</comment>
<dbReference type="PATRIC" id="fig|33935.3.peg.3306"/>
<proteinExistence type="predicted"/>
<organism evidence="1 2">
    <name type="scientific">Lysinibacillus macroides</name>
    <dbReference type="NCBI Taxonomy" id="33935"/>
    <lineage>
        <taxon>Bacteria</taxon>
        <taxon>Bacillati</taxon>
        <taxon>Bacillota</taxon>
        <taxon>Bacilli</taxon>
        <taxon>Bacillales</taxon>
        <taxon>Bacillaceae</taxon>
        <taxon>Lysinibacillus</taxon>
    </lineage>
</organism>
<evidence type="ECO:0000313" key="1">
    <source>
        <dbReference type="EMBL" id="KOY81707.1"/>
    </source>
</evidence>
<sequence length="243" mass="28406">MIKKVLLIIVEGQTEQVILEDYLDAHFANSTIRFDVQREDMLTKWDKHKRIPNIKNSVVQAIQSYLEKYKFLAKDLTAVVHITDADGCFIAPEYVKVDGGIEQSLFYTEDAILVKSAKRKEQIEQRNEMKAKNAKILIAHDHFSIQRFKVPYQLFYFSTNLEHVLWDERNEIATEKIQKADAFIENLSGTIEDYLQAYLPVNPNLPYKEKMRKSWRYLMEGCHSLQRGTNVPLLFDMIKTNGQ</sequence>
<evidence type="ECO:0000313" key="2">
    <source>
        <dbReference type="Proteomes" id="UP000037977"/>
    </source>
</evidence>
<dbReference type="AlphaFoldDB" id="A0A0N0UWR3"/>
<keyword evidence="2" id="KW-1185">Reference proteome</keyword>
<dbReference type="Proteomes" id="UP000037977">
    <property type="component" value="Unassembled WGS sequence"/>
</dbReference>
<name>A0A0N0UWR3_9BACI</name>
<dbReference type="EMBL" id="LGCI01000008">
    <property type="protein sequence ID" value="KOY81707.1"/>
    <property type="molecule type" value="Genomic_DNA"/>
</dbReference>
<gene>
    <name evidence="1" type="ORF">ADM90_12320</name>
</gene>
<reference evidence="1 2" key="1">
    <citation type="submission" date="2015-07" db="EMBL/GenBank/DDBJ databases">
        <title>Genome sequencing project for genomic taxonomy and phylogenomics of Bacillus-like bacteria.</title>
        <authorList>
            <person name="Liu B."/>
            <person name="Wang J."/>
            <person name="Zhu Y."/>
            <person name="Liu G."/>
            <person name="Chen Q."/>
            <person name="Chen Z."/>
            <person name="Che J."/>
            <person name="Ge C."/>
            <person name="Shi H."/>
            <person name="Pan Z."/>
            <person name="Liu X."/>
        </authorList>
    </citation>
    <scope>NUCLEOTIDE SEQUENCE [LARGE SCALE GENOMIC DNA]</scope>
    <source>
        <strain evidence="1 2">DSM 54</strain>
    </source>
</reference>
<dbReference type="STRING" id="33935.ADM90_12320"/>
<protein>
    <submittedName>
        <fullName evidence="1">Uncharacterized protein</fullName>
    </submittedName>
</protein>
<accession>A0A0N0UWR3</accession>